<keyword evidence="1" id="KW-0812">Transmembrane</keyword>
<evidence type="ECO:0000256" key="1">
    <source>
        <dbReference type="SAM" id="Phobius"/>
    </source>
</evidence>
<keyword evidence="3" id="KW-0012">Acyltransferase</keyword>
<gene>
    <name evidence="3" type="ORF">GALL_226590</name>
</gene>
<evidence type="ECO:0000259" key="2">
    <source>
        <dbReference type="Pfam" id="PF01757"/>
    </source>
</evidence>
<feature type="transmembrane region" description="Helical" evidence="1">
    <location>
        <begin position="322"/>
        <end position="342"/>
    </location>
</feature>
<feature type="transmembrane region" description="Helical" evidence="1">
    <location>
        <begin position="124"/>
        <end position="145"/>
    </location>
</feature>
<dbReference type="EMBL" id="MLJW01000168">
    <property type="protein sequence ID" value="OIQ95391.1"/>
    <property type="molecule type" value="Genomic_DNA"/>
</dbReference>
<keyword evidence="1" id="KW-1133">Transmembrane helix</keyword>
<keyword evidence="3" id="KW-0808">Transferase</keyword>
<feature type="transmembrane region" description="Helical" evidence="1">
    <location>
        <begin position="283"/>
        <end position="302"/>
    </location>
</feature>
<dbReference type="PANTHER" id="PTHR23028">
    <property type="entry name" value="ACETYLTRANSFERASE"/>
    <property type="match status" value="1"/>
</dbReference>
<sequence>MKFMPQMETPETSSHSRYPVLDGVRGTAILYVTFSHLSNKLSLFFSGQGQYGVWLFFVLSGFLLSLYFFRSTAKMFCPWEWLNYAFRRIVRIYPLYTLSILLCILFGYWSHRAFWPVFLLRTPAVWAVFVEFKFYLVLPFVILLIGGLGMWRRWAPFVIFCFYLCLHYSLFPTATLRPGYDAFRIGNALVGEYAPLFVMGALTAWVYAQTGHWRPRLSGHAGVGAVVVVLFLLPVVCSATVLNALFGLHVAADYYHMWWVPWGLVFSVFLYGVMMSDGVVSRFLSSPFMRFFGFVSFSTYLFQDFWIDFLIRERAYLPEKTLRAVLTLGLIYATSALSFVLLERPLSRLSLLAWRR</sequence>
<organism evidence="3">
    <name type="scientific">mine drainage metagenome</name>
    <dbReference type="NCBI Taxonomy" id="410659"/>
    <lineage>
        <taxon>unclassified sequences</taxon>
        <taxon>metagenomes</taxon>
        <taxon>ecological metagenomes</taxon>
    </lineage>
</organism>
<comment type="caution">
    <text evidence="3">The sequence shown here is derived from an EMBL/GenBank/DDBJ whole genome shotgun (WGS) entry which is preliminary data.</text>
</comment>
<dbReference type="AlphaFoldDB" id="A0A1J5RTT7"/>
<feature type="transmembrane region" description="Helical" evidence="1">
    <location>
        <begin position="220"/>
        <end position="246"/>
    </location>
</feature>
<feature type="transmembrane region" description="Helical" evidence="1">
    <location>
        <begin position="258"/>
        <end position="276"/>
    </location>
</feature>
<feature type="transmembrane region" description="Helical" evidence="1">
    <location>
        <begin position="51"/>
        <end position="69"/>
    </location>
</feature>
<evidence type="ECO:0000313" key="3">
    <source>
        <dbReference type="EMBL" id="OIQ95391.1"/>
    </source>
</evidence>
<proteinExistence type="predicted"/>
<accession>A0A1J5RTT7</accession>
<feature type="transmembrane region" description="Helical" evidence="1">
    <location>
        <begin position="188"/>
        <end position="208"/>
    </location>
</feature>
<feature type="transmembrane region" description="Helical" evidence="1">
    <location>
        <begin position="90"/>
        <end position="109"/>
    </location>
</feature>
<dbReference type="GO" id="GO:0016020">
    <property type="term" value="C:membrane"/>
    <property type="evidence" value="ECO:0007669"/>
    <property type="project" value="TreeGrafter"/>
</dbReference>
<dbReference type="InterPro" id="IPR050879">
    <property type="entry name" value="Acyltransferase_3"/>
</dbReference>
<name>A0A1J5RTT7_9ZZZZ</name>
<feature type="domain" description="Acyltransferase 3" evidence="2">
    <location>
        <begin position="21"/>
        <end position="336"/>
    </location>
</feature>
<dbReference type="PANTHER" id="PTHR23028:SF53">
    <property type="entry name" value="ACYL_TRANSF_3 DOMAIN-CONTAINING PROTEIN"/>
    <property type="match status" value="1"/>
</dbReference>
<dbReference type="GO" id="GO:0016747">
    <property type="term" value="F:acyltransferase activity, transferring groups other than amino-acyl groups"/>
    <property type="evidence" value="ECO:0007669"/>
    <property type="project" value="InterPro"/>
</dbReference>
<dbReference type="GO" id="GO:0000271">
    <property type="term" value="P:polysaccharide biosynthetic process"/>
    <property type="evidence" value="ECO:0007669"/>
    <property type="project" value="TreeGrafter"/>
</dbReference>
<protein>
    <submittedName>
        <fullName evidence="3">Acyltransferase family protein</fullName>
    </submittedName>
</protein>
<dbReference type="Pfam" id="PF01757">
    <property type="entry name" value="Acyl_transf_3"/>
    <property type="match status" value="1"/>
</dbReference>
<feature type="transmembrane region" description="Helical" evidence="1">
    <location>
        <begin position="157"/>
        <end position="176"/>
    </location>
</feature>
<keyword evidence="1" id="KW-0472">Membrane</keyword>
<dbReference type="InterPro" id="IPR002656">
    <property type="entry name" value="Acyl_transf_3_dom"/>
</dbReference>
<reference evidence="3" key="1">
    <citation type="submission" date="2016-10" db="EMBL/GenBank/DDBJ databases">
        <title>Sequence of Gallionella enrichment culture.</title>
        <authorList>
            <person name="Poehlein A."/>
            <person name="Muehling M."/>
            <person name="Daniel R."/>
        </authorList>
    </citation>
    <scope>NUCLEOTIDE SEQUENCE</scope>
</reference>